<keyword evidence="1" id="KW-0175">Coiled coil</keyword>
<reference evidence="3 4" key="1">
    <citation type="journal article" date="2016" name="Nat. Commun.">
        <title>Thousands of microbial genomes shed light on interconnected biogeochemical processes in an aquifer system.</title>
        <authorList>
            <person name="Anantharaman K."/>
            <person name="Brown C.T."/>
            <person name="Hug L.A."/>
            <person name="Sharon I."/>
            <person name="Castelle C.J."/>
            <person name="Probst A.J."/>
            <person name="Thomas B.C."/>
            <person name="Singh A."/>
            <person name="Wilkins M.J."/>
            <person name="Karaoz U."/>
            <person name="Brodie E.L."/>
            <person name="Williams K.H."/>
            <person name="Hubbard S.S."/>
            <person name="Banfield J.F."/>
        </authorList>
    </citation>
    <scope>NUCLEOTIDE SEQUENCE [LARGE SCALE GENOMIC DNA]</scope>
</reference>
<dbReference type="AlphaFoldDB" id="A0A1F5WRM8"/>
<accession>A0A1F5WRM8</accession>
<feature type="coiled-coil region" evidence="1">
    <location>
        <begin position="34"/>
        <end position="65"/>
    </location>
</feature>
<evidence type="ECO:0000313" key="4">
    <source>
        <dbReference type="Proteomes" id="UP000178425"/>
    </source>
</evidence>
<dbReference type="SUPFAM" id="SSF58113">
    <property type="entry name" value="Apolipoprotein A-I"/>
    <property type="match status" value="1"/>
</dbReference>
<comment type="caution">
    <text evidence="3">The sequence shown here is derived from an EMBL/GenBank/DDBJ whole genome shotgun (WGS) entry which is preliminary data.</text>
</comment>
<dbReference type="Proteomes" id="UP000178425">
    <property type="component" value="Unassembled WGS sequence"/>
</dbReference>
<feature type="coiled-coil region" evidence="1">
    <location>
        <begin position="90"/>
        <end position="148"/>
    </location>
</feature>
<evidence type="ECO:0008006" key="5">
    <source>
        <dbReference type="Google" id="ProtNLM"/>
    </source>
</evidence>
<organism evidence="3 4">
    <name type="scientific">Candidatus Giovannonibacteria bacterium RIFCSPHIGHO2_02_43_13</name>
    <dbReference type="NCBI Taxonomy" id="1798330"/>
    <lineage>
        <taxon>Bacteria</taxon>
        <taxon>Candidatus Giovannoniibacteriota</taxon>
    </lineage>
</organism>
<gene>
    <name evidence="3" type="ORF">A2W54_04520</name>
</gene>
<evidence type="ECO:0000256" key="2">
    <source>
        <dbReference type="SAM" id="SignalP"/>
    </source>
</evidence>
<sequence>MKLANILKKLLLGIVLSTLPLFAFSATSANQPTVRQVRVEIQEKRAEMRAEIKEKREAFQNEAKDRVEALKKHFGEARAKRIEGFFNNMVRKFENAIDRLDALADRIKNHLDKLADQDKDTAELNLKLDVAKNKITDAENSLSDAKAKFDAMSLSSDPKQSFKDVKILVQNVAKKIKEAHAALVDVINSMKDASDKATTTPTQ</sequence>
<name>A0A1F5WRM8_9BACT</name>
<dbReference type="EMBL" id="MFHI01000030">
    <property type="protein sequence ID" value="OGF78326.1"/>
    <property type="molecule type" value="Genomic_DNA"/>
</dbReference>
<feature type="signal peptide" evidence="2">
    <location>
        <begin position="1"/>
        <end position="25"/>
    </location>
</feature>
<protein>
    <recommendedName>
        <fullName evidence="5">DUF5667 domain-containing protein</fullName>
    </recommendedName>
</protein>
<evidence type="ECO:0000256" key="1">
    <source>
        <dbReference type="SAM" id="Coils"/>
    </source>
</evidence>
<keyword evidence="2" id="KW-0732">Signal</keyword>
<feature type="chain" id="PRO_5009522188" description="DUF5667 domain-containing protein" evidence="2">
    <location>
        <begin position="26"/>
        <end position="203"/>
    </location>
</feature>
<proteinExistence type="predicted"/>
<evidence type="ECO:0000313" key="3">
    <source>
        <dbReference type="EMBL" id="OGF78326.1"/>
    </source>
</evidence>